<dbReference type="EMBL" id="JAHSPR010000003">
    <property type="protein sequence ID" value="MBV4396547.1"/>
    <property type="molecule type" value="Genomic_DNA"/>
</dbReference>
<comment type="caution">
    <text evidence="1">The sequence shown here is derived from an EMBL/GenBank/DDBJ whole genome shotgun (WGS) entry which is preliminary data.</text>
</comment>
<organism evidence="1 2">
    <name type="scientific">Advenella alkanexedens</name>
    <dbReference type="NCBI Taxonomy" id="1481665"/>
    <lineage>
        <taxon>Bacteria</taxon>
        <taxon>Pseudomonadati</taxon>
        <taxon>Pseudomonadota</taxon>
        <taxon>Betaproteobacteria</taxon>
        <taxon>Burkholderiales</taxon>
        <taxon>Alcaligenaceae</taxon>
    </lineage>
</organism>
<reference evidence="1 2" key="1">
    <citation type="submission" date="2021-06" db="EMBL/GenBank/DDBJ databases">
        <authorList>
            <person name="Lu T."/>
            <person name="Wang Q."/>
            <person name="Han X."/>
        </authorList>
    </citation>
    <scope>NUCLEOTIDE SEQUENCE [LARGE SCALE GENOMIC DNA]</scope>
    <source>
        <strain evidence="1 2">LAM0050</strain>
    </source>
</reference>
<evidence type="ECO:0000313" key="1">
    <source>
        <dbReference type="EMBL" id="MBV4396547.1"/>
    </source>
</evidence>
<gene>
    <name evidence="1" type="ORF">KU392_04645</name>
</gene>
<evidence type="ECO:0000313" key="2">
    <source>
        <dbReference type="Proteomes" id="UP000722165"/>
    </source>
</evidence>
<sequence length="58" mass="6319">MASDTEPPSTRLACASQISIAFSPARPATPHSLLRTHPSRANVTVRLFALSRLYPKTQ</sequence>
<accession>A0ABS6NLN6</accession>
<dbReference type="Proteomes" id="UP000722165">
    <property type="component" value="Unassembled WGS sequence"/>
</dbReference>
<keyword evidence="2" id="KW-1185">Reference proteome</keyword>
<dbReference type="RefSeq" id="WP_217734711.1">
    <property type="nucleotide sequence ID" value="NZ_JAHSPR010000003.1"/>
</dbReference>
<protein>
    <submittedName>
        <fullName evidence="1">Uncharacterized protein</fullName>
    </submittedName>
</protein>
<name>A0ABS6NLN6_9BURK</name>
<proteinExistence type="predicted"/>